<dbReference type="Gene3D" id="2.170.150.70">
    <property type="match status" value="1"/>
</dbReference>
<dbReference type="InterPro" id="IPR011057">
    <property type="entry name" value="Mss4-like_sf"/>
</dbReference>
<accession>A0A6A6J9X6</accession>
<dbReference type="InterPro" id="IPR006913">
    <property type="entry name" value="CENP-V/GFA"/>
</dbReference>
<sequence>MPESKDLKTYHGSCHCGTITYLFKLRLPPTTDPNIREGLNRIYKCNCTVCHKMGFFHCRPIDPAADFILTSPSTIEEMGRYSLKGIVEWYFCRKCGVHVLGLGGSWKQEDVDVDEWAGKEGGSGKKQKVWVTRPKGERQEKDKEGKEFVKPFHYVSVNATTLDHGQEGLDLREWHEKGWIFYVECWKRKEGEGSKERFGTPHECGMY</sequence>
<protein>
    <recommendedName>
        <fullName evidence="4">CENP-V/GFA domain-containing protein</fullName>
    </recommendedName>
</protein>
<comment type="similarity">
    <text evidence="1">Belongs to the Gfa family.</text>
</comment>
<dbReference type="Proteomes" id="UP000800097">
    <property type="component" value="Unassembled WGS sequence"/>
</dbReference>
<organism evidence="5 6">
    <name type="scientific">Westerdykella ornata</name>
    <dbReference type="NCBI Taxonomy" id="318751"/>
    <lineage>
        <taxon>Eukaryota</taxon>
        <taxon>Fungi</taxon>
        <taxon>Dikarya</taxon>
        <taxon>Ascomycota</taxon>
        <taxon>Pezizomycotina</taxon>
        <taxon>Dothideomycetes</taxon>
        <taxon>Pleosporomycetidae</taxon>
        <taxon>Pleosporales</taxon>
        <taxon>Sporormiaceae</taxon>
        <taxon>Westerdykella</taxon>
    </lineage>
</organism>
<evidence type="ECO:0000256" key="3">
    <source>
        <dbReference type="ARBA" id="ARBA00022833"/>
    </source>
</evidence>
<dbReference type="SUPFAM" id="SSF51316">
    <property type="entry name" value="Mss4-like"/>
    <property type="match status" value="1"/>
</dbReference>
<evidence type="ECO:0000259" key="4">
    <source>
        <dbReference type="PROSITE" id="PS51891"/>
    </source>
</evidence>
<dbReference type="PROSITE" id="PS51891">
    <property type="entry name" value="CENP_V_GFA"/>
    <property type="match status" value="1"/>
</dbReference>
<dbReference type="GO" id="GO:0046872">
    <property type="term" value="F:metal ion binding"/>
    <property type="evidence" value="ECO:0007669"/>
    <property type="project" value="UniProtKB-KW"/>
</dbReference>
<dbReference type="GO" id="GO:0016846">
    <property type="term" value="F:carbon-sulfur lyase activity"/>
    <property type="evidence" value="ECO:0007669"/>
    <property type="project" value="InterPro"/>
</dbReference>
<dbReference type="GeneID" id="54552482"/>
<dbReference type="EMBL" id="ML986528">
    <property type="protein sequence ID" value="KAF2272009.1"/>
    <property type="molecule type" value="Genomic_DNA"/>
</dbReference>
<dbReference type="AlphaFoldDB" id="A0A6A6J9X6"/>
<keyword evidence="3" id="KW-0862">Zinc</keyword>
<keyword evidence="2" id="KW-0479">Metal-binding</keyword>
<keyword evidence="6" id="KW-1185">Reference proteome</keyword>
<evidence type="ECO:0000313" key="6">
    <source>
        <dbReference type="Proteomes" id="UP000800097"/>
    </source>
</evidence>
<dbReference type="RefSeq" id="XP_033649548.1">
    <property type="nucleotide sequence ID" value="XM_033799307.1"/>
</dbReference>
<gene>
    <name evidence="5" type="ORF">EI97DRAFT_437294</name>
</gene>
<evidence type="ECO:0000313" key="5">
    <source>
        <dbReference type="EMBL" id="KAF2272009.1"/>
    </source>
</evidence>
<name>A0A6A6J9X6_WESOR</name>
<feature type="domain" description="CENP-V/GFA" evidence="4">
    <location>
        <begin position="10"/>
        <end position="175"/>
    </location>
</feature>
<dbReference type="PANTHER" id="PTHR28620">
    <property type="entry name" value="CENTROMERE PROTEIN V"/>
    <property type="match status" value="1"/>
</dbReference>
<dbReference type="OrthoDB" id="3930719at2759"/>
<reference evidence="5" key="1">
    <citation type="journal article" date="2020" name="Stud. Mycol.">
        <title>101 Dothideomycetes genomes: a test case for predicting lifestyles and emergence of pathogens.</title>
        <authorList>
            <person name="Haridas S."/>
            <person name="Albert R."/>
            <person name="Binder M."/>
            <person name="Bloem J."/>
            <person name="Labutti K."/>
            <person name="Salamov A."/>
            <person name="Andreopoulos B."/>
            <person name="Baker S."/>
            <person name="Barry K."/>
            <person name="Bills G."/>
            <person name="Bluhm B."/>
            <person name="Cannon C."/>
            <person name="Castanera R."/>
            <person name="Culley D."/>
            <person name="Daum C."/>
            <person name="Ezra D."/>
            <person name="Gonzalez J."/>
            <person name="Henrissat B."/>
            <person name="Kuo A."/>
            <person name="Liang C."/>
            <person name="Lipzen A."/>
            <person name="Lutzoni F."/>
            <person name="Magnuson J."/>
            <person name="Mondo S."/>
            <person name="Nolan M."/>
            <person name="Ohm R."/>
            <person name="Pangilinan J."/>
            <person name="Park H.-J."/>
            <person name="Ramirez L."/>
            <person name="Alfaro M."/>
            <person name="Sun H."/>
            <person name="Tritt A."/>
            <person name="Yoshinaga Y."/>
            <person name="Zwiers L.-H."/>
            <person name="Turgeon B."/>
            <person name="Goodwin S."/>
            <person name="Spatafora J."/>
            <person name="Crous P."/>
            <person name="Grigoriev I."/>
        </authorList>
    </citation>
    <scope>NUCLEOTIDE SEQUENCE</scope>
    <source>
        <strain evidence="5">CBS 379.55</strain>
    </source>
</reference>
<proteinExistence type="inferred from homology"/>
<dbReference type="InterPro" id="IPR052355">
    <property type="entry name" value="CENP-V-like"/>
</dbReference>
<evidence type="ECO:0000256" key="2">
    <source>
        <dbReference type="ARBA" id="ARBA00022723"/>
    </source>
</evidence>
<dbReference type="PANTHER" id="PTHR28620:SF1">
    <property type="entry name" value="CENP-V_GFA DOMAIN-CONTAINING PROTEIN"/>
    <property type="match status" value="1"/>
</dbReference>
<evidence type="ECO:0000256" key="1">
    <source>
        <dbReference type="ARBA" id="ARBA00005495"/>
    </source>
</evidence>